<keyword evidence="2" id="KW-1185">Reference proteome</keyword>
<gene>
    <name evidence="1" type="ORF">AA309_10080</name>
</gene>
<evidence type="ECO:0000313" key="2">
    <source>
        <dbReference type="Proteomes" id="UP000035489"/>
    </source>
</evidence>
<dbReference type="Proteomes" id="UP000035489">
    <property type="component" value="Unassembled WGS sequence"/>
</dbReference>
<accession>A0A0H1RDV9</accession>
<reference evidence="1 2" key="1">
    <citation type="submission" date="2015-05" db="EMBL/GenBank/DDBJ databases">
        <title>Draft genome sequence of Microvirga vignae strain BR3299, a novel nitrogen fixing bacteria isolated from Brazil semi-aired region.</title>
        <authorList>
            <person name="Zilli J.E."/>
            <person name="Passos S.R."/>
            <person name="Leite J."/>
            <person name="Baldani J.I."/>
            <person name="Xavier G.R."/>
            <person name="Rumjaneck N.G."/>
            <person name="Simoes-Araujo J.L."/>
        </authorList>
    </citation>
    <scope>NUCLEOTIDE SEQUENCE [LARGE SCALE GENOMIC DNA]</scope>
    <source>
        <strain evidence="1 2">BR3299</strain>
    </source>
</reference>
<protein>
    <submittedName>
        <fullName evidence="1">Uncharacterized protein</fullName>
    </submittedName>
</protein>
<dbReference type="STRING" id="1225564.AA309_10080"/>
<dbReference type="PATRIC" id="fig|1225564.3.peg.2660"/>
<proteinExistence type="predicted"/>
<comment type="caution">
    <text evidence="1">The sequence shown here is derived from an EMBL/GenBank/DDBJ whole genome shotgun (WGS) entry which is preliminary data.</text>
</comment>
<organism evidence="1 2">
    <name type="scientific">Microvirga vignae</name>
    <dbReference type="NCBI Taxonomy" id="1225564"/>
    <lineage>
        <taxon>Bacteria</taxon>
        <taxon>Pseudomonadati</taxon>
        <taxon>Pseudomonadota</taxon>
        <taxon>Alphaproteobacteria</taxon>
        <taxon>Hyphomicrobiales</taxon>
        <taxon>Methylobacteriaceae</taxon>
        <taxon>Microvirga</taxon>
    </lineage>
</organism>
<dbReference type="AlphaFoldDB" id="A0A0H1RDV9"/>
<evidence type="ECO:0000313" key="1">
    <source>
        <dbReference type="EMBL" id="KLK93343.1"/>
    </source>
</evidence>
<dbReference type="EMBL" id="LCYG01000021">
    <property type="protein sequence ID" value="KLK93343.1"/>
    <property type="molecule type" value="Genomic_DNA"/>
</dbReference>
<sequence>MASAPAGAQHVQAPGHNPIDCYCRAQGRTFALGETICLKTAEGPRLAQCRMEINVMSWSVTSKPCPES</sequence>
<name>A0A0H1RDV9_9HYPH</name>